<dbReference type="InterPro" id="IPR036291">
    <property type="entry name" value="NAD(P)-bd_dom_sf"/>
</dbReference>
<feature type="domain" description="NAD-dependent epimerase/dehydratase" evidence="5">
    <location>
        <begin position="30"/>
        <end position="276"/>
    </location>
</feature>
<evidence type="ECO:0000259" key="5">
    <source>
        <dbReference type="Pfam" id="PF01370"/>
    </source>
</evidence>
<dbReference type="EMBL" id="JACBYR010000001">
    <property type="protein sequence ID" value="NYE82166.1"/>
    <property type="molecule type" value="Genomic_DNA"/>
</dbReference>
<keyword evidence="2" id="KW-0210">Decarboxylase</keyword>
<evidence type="ECO:0000313" key="6">
    <source>
        <dbReference type="EMBL" id="NYE82166.1"/>
    </source>
</evidence>
<name>A0A7Y9ISB6_9BURK</name>
<dbReference type="GO" id="GO:0008460">
    <property type="term" value="F:dTDP-glucose 4,6-dehydratase activity"/>
    <property type="evidence" value="ECO:0007669"/>
    <property type="project" value="UniProtKB-EC"/>
</dbReference>
<keyword evidence="3" id="KW-0520">NAD</keyword>
<dbReference type="GO" id="GO:0070403">
    <property type="term" value="F:NAD+ binding"/>
    <property type="evidence" value="ECO:0007669"/>
    <property type="project" value="InterPro"/>
</dbReference>
<organism evidence="6 7">
    <name type="scientific">Pigmentiphaga litoralis</name>
    <dbReference type="NCBI Taxonomy" id="516702"/>
    <lineage>
        <taxon>Bacteria</taxon>
        <taxon>Pseudomonadati</taxon>
        <taxon>Pseudomonadota</taxon>
        <taxon>Betaproteobacteria</taxon>
        <taxon>Burkholderiales</taxon>
        <taxon>Alcaligenaceae</taxon>
        <taxon>Pigmentiphaga</taxon>
    </lineage>
</organism>
<dbReference type="PANTHER" id="PTHR43078:SF6">
    <property type="entry name" value="UDP-GLUCURONIC ACID DECARBOXYLASE 1"/>
    <property type="match status" value="1"/>
</dbReference>
<comment type="caution">
    <text evidence="6">The sequence shown here is derived from an EMBL/GenBank/DDBJ whole genome shotgun (WGS) entry which is preliminary data.</text>
</comment>
<dbReference type="AlphaFoldDB" id="A0A7Y9ISB6"/>
<dbReference type="GO" id="GO:0042732">
    <property type="term" value="P:D-xylose metabolic process"/>
    <property type="evidence" value="ECO:0007669"/>
    <property type="project" value="InterPro"/>
</dbReference>
<dbReference type="InterPro" id="IPR001509">
    <property type="entry name" value="Epimerase_deHydtase"/>
</dbReference>
<evidence type="ECO:0000256" key="2">
    <source>
        <dbReference type="ARBA" id="ARBA00022793"/>
    </source>
</evidence>
<dbReference type="PANTHER" id="PTHR43078">
    <property type="entry name" value="UDP-GLUCURONIC ACID DECARBOXYLASE-RELATED"/>
    <property type="match status" value="1"/>
</dbReference>
<comment type="cofactor">
    <cofactor evidence="1">
        <name>NAD(+)</name>
        <dbReference type="ChEBI" id="CHEBI:57540"/>
    </cofactor>
</comment>
<dbReference type="GO" id="GO:0048040">
    <property type="term" value="F:UDP-glucuronate decarboxylase activity"/>
    <property type="evidence" value="ECO:0007669"/>
    <property type="project" value="TreeGrafter"/>
</dbReference>
<dbReference type="InterPro" id="IPR044516">
    <property type="entry name" value="UXS-like"/>
</dbReference>
<evidence type="ECO:0000256" key="1">
    <source>
        <dbReference type="ARBA" id="ARBA00001911"/>
    </source>
</evidence>
<dbReference type="RefSeq" id="WP_179584761.1">
    <property type="nucleotide sequence ID" value="NZ_JACBYR010000001.1"/>
</dbReference>
<dbReference type="GO" id="GO:0005737">
    <property type="term" value="C:cytoplasm"/>
    <property type="evidence" value="ECO:0007669"/>
    <property type="project" value="TreeGrafter"/>
</dbReference>
<proteinExistence type="predicted"/>
<accession>A0A7Y9ISB6</accession>
<sequence length="353" mass="37790">MTVSSIAEDDFKHILEHGEGVWEALRGKSIFLTGATGFVGKWMLEALCRANDIYGLGVKATLLTRRPSAFTTEAPHLARHAAIELLEGDVRTFPADGLPSFDYIVHAATDVSADASPAAHLDVFDVNLTGTRRVLDLARRGGCEGLLLTSSGAVYGSVPPDMSLTPETYLGGPDPMRLASAYGLGKKSSEWMATAYDSAYDIPVKIARIYALVGPYLAIDKHFAIGNFIKNKLASEPIVIQGDGTPFRSYLYAADLALWLWTILVKGKRAEAYNVGSDMPISLGDLAARVAKASGAVVPVHIRQTPSPAAPAQQYAPDITKARDDLGLAVRVSLDDAIERTLAWHRAGGTRAA</sequence>
<dbReference type="Gene3D" id="3.40.50.720">
    <property type="entry name" value="NAD(P)-binding Rossmann-like Domain"/>
    <property type="match status" value="1"/>
</dbReference>
<dbReference type="SUPFAM" id="SSF51735">
    <property type="entry name" value="NAD(P)-binding Rossmann-fold domains"/>
    <property type="match status" value="1"/>
</dbReference>
<protein>
    <submittedName>
        <fullName evidence="6">dTDP-glucose 4,6-dehydratase</fullName>
        <ecNumber evidence="6">4.2.1.46</ecNumber>
    </submittedName>
</protein>
<keyword evidence="7" id="KW-1185">Reference proteome</keyword>
<evidence type="ECO:0000313" key="7">
    <source>
        <dbReference type="Proteomes" id="UP000542125"/>
    </source>
</evidence>
<dbReference type="Pfam" id="PF01370">
    <property type="entry name" value="Epimerase"/>
    <property type="match status" value="1"/>
</dbReference>
<evidence type="ECO:0000256" key="3">
    <source>
        <dbReference type="ARBA" id="ARBA00023027"/>
    </source>
</evidence>
<keyword evidence="4 6" id="KW-0456">Lyase</keyword>
<evidence type="ECO:0000256" key="4">
    <source>
        <dbReference type="ARBA" id="ARBA00023239"/>
    </source>
</evidence>
<dbReference type="EC" id="4.2.1.46" evidence="6"/>
<dbReference type="Proteomes" id="UP000542125">
    <property type="component" value="Unassembled WGS sequence"/>
</dbReference>
<reference evidence="6 7" key="1">
    <citation type="submission" date="2020-07" db="EMBL/GenBank/DDBJ databases">
        <title>Genomic Encyclopedia of Type Strains, Phase IV (KMG-V): Genome sequencing to study the core and pangenomes of soil and plant-associated prokaryotes.</title>
        <authorList>
            <person name="Whitman W."/>
        </authorList>
    </citation>
    <scope>NUCLEOTIDE SEQUENCE [LARGE SCALE GENOMIC DNA]</scope>
    <source>
        <strain evidence="6 7">SAS40</strain>
    </source>
</reference>
<gene>
    <name evidence="6" type="ORF">FHW18_001437</name>
</gene>